<dbReference type="Proteomes" id="UP000007350">
    <property type="component" value="Unassembled WGS sequence"/>
</dbReference>
<dbReference type="AlphaFoldDB" id="K2NM49"/>
<keyword evidence="4" id="KW-1185">Reference proteome</keyword>
<evidence type="ECO:0000313" key="3">
    <source>
        <dbReference type="EMBL" id="EKF29937.1"/>
    </source>
</evidence>
<feature type="region of interest" description="Disordered" evidence="1">
    <location>
        <begin position="832"/>
        <end position="857"/>
    </location>
</feature>
<evidence type="ECO:0000256" key="2">
    <source>
        <dbReference type="SAM" id="Phobius"/>
    </source>
</evidence>
<keyword evidence="2" id="KW-0472">Membrane</keyword>
<evidence type="ECO:0000313" key="4">
    <source>
        <dbReference type="Proteomes" id="UP000007350"/>
    </source>
</evidence>
<protein>
    <submittedName>
        <fullName evidence="3">Uncharacterized protein</fullName>
    </submittedName>
</protein>
<gene>
    <name evidence="3" type="ORF">MOQ_006259</name>
</gene>
<organism evidence="3 4">
    <name type="scientific">Trypanosoma cruzi marinkellei</name>
    <dbReference type="NCBI Taxonomy" id="85056"/>
    <lineage>
        <taxon>Eukaryota</taxon>
        <taxon>Discoba</taxon>
        <taxon>Euglenozoa</taxon>
        <taxon>Kinetoplastea</taxon>
        <taxon>Metakinetoplastina</taxon>
        <taxon>Trypanosomatida</taxon>
        <taxon>Trypanosomatidae</taxon>
        <taxon>Trypanosoma</taxon>
        <taxon>Schizotrypanum</taxon>
    </lineage>
</organism>
<accession>K2NM49</accession>
<keyword evidence="2" id="KW-0812">Transmembrane</keyword>
<dbReference type="InterPro" id="IPR042241">
    <property type="entry name" value="GCP_C_sf"/>
</dbReference>
<evidence type="ECO:0000256" key="1">
    <source>
        <dbReference type="SAM" id="MobiDB-lite"/>
    </source>
</evidence>
<reference evidence="3 4" key="1">
    <citation type="journal article" date="2012" name="BMC Genomics">
        <title>Comparative genomic analysis of human infective Trypanosoma cruzi lineages with the bat-restricted subspecies T. cruzi marinkellei.</title>
        <authorList>
            <person name="Franzen O."/>
            <person name="Talavera-Lopez C."/>
            <person name="Ochaya S."/>
            <person name="Butler C.E."/>
            <person name="Messenger L.A."/>
            <person name="Lewis M.D."/>
            <person name="Llewellyn M.S."/>
            <person name="Marinkelle C.J."/>
            <person name="Tyler K.M."/>
            <person name="Miles M.A."/>
            <person name="Andersson B."/>
        </authorList>
    </citation>
    <scope>NUCLEOTIDE SEQUENCE [LARGE SCALE GENOMIC DNA]</scope>
    <source>
        <strain evidence="3 4">B7</strain>
    </source>
</reference>
<sequence length="1066" mass="119189">MNKSVGIAFRADAFLQEYFDACNNDEKSEDEFDDESDQDSPNYWRSSRLSPLRGKARLSLHQRNSVQQALMSQESLSRRGRDAAAAASLLSRPFSATAETCGGKTGSVTVALNNSMEGTAAEGFLFDAFCAFRQSPNGSFELSPTPREGGPPVWSLRKGIIVAETWAAISFSMRSLVEALLAGANEVARAQWLLQSLVGSLSREGVGVMEDAFTDYSQTCTGEEGLLLAARLVLCRFASVVRGLVQRIMSWTMQVQEKWNSINPNEFMKPDLHKCIERLLLPVRRCIHLLEHSCSYAGECPPTIDSNLTGTNVNTVTRATTLMDHLIVRMSALQDSNTMDIYRFYMVLLIYCGWPYVLLMTSAIFGFVTDIDADAWRSNIPRIFRLSFSHIRVGDHGRNDRKIVMLPTDILSFVMLCVGYEPVEADGRCSEDGGKPKRGVNRARRRAAFSSMLSSRSFILRSFVAFTRKKALLGWSRKRSADWRPTHAESSTGDEWLGFIQKGEETTSHSVSAPAALSLTLCGDGEDEFLSSWPNFSTWTLCVEEKKTHHDFILDDGTAGRNDKPLQLWLHTSLPAARWVTASLLVPIAQVVKRLNEQRLAELLSTEIARHRVGYHSENNLEEMDDVCYDDHNNTMPAIGFDMNSDTWNVSSSTVPMRRGGSLPFIGDGRGAVTTKLLPHDVTFQDAVRLIIDIALCRDSERIVYTFLYRLFNEPHWWYRRDAVGYKYTGTASTFISTAFADAIRGKALAQFVRLSVAPKSESTLSQSTGDDSALEVLRTFASFELVFSFPWDIELILLPLNLSVSWGGADAIQEKYASYFWKNRRRGEEAKVRRGNAEMTAEKTGPQEDQQQQPLDERAVKARESWSYCFGYLCSLYYAQVSLREQRKRLQQRDIFSHNVMSALGSSEQGKKHTVRLTRGLGSAYFELSFAVDSLLSFTQNIVGIVARELEGELTKLGSVSSCMALCQRIDALLLRLCTVCFPVTPRLDDTDLMTDSLPIRESITAVLAIALNPTSLPLRHITSRTQNAIEALVAVVRALPATSVLKEKLSSLLVLLTFNRFYGK</sequence>
<name>K2NM49_TRYCR</name>
<comment type="caution">
    <text evidence="3">The sequence shown here is derived from an EMBL/GenBank/DDBJ whole genome shotgun (WGS) entry which is preliminary data.</text>
</comment>
<proteinExistence type="predicted"/>
<feature type="transmembrane region" description="Helical" evidence="2">
    <location>
        <begin position="344"/>
        <end position="368"/>
    </location>
</feature>
<feature type="compositionally biased region" description="Acidic residues" evidence="1">
    <location>
        <begin position="27"/>
        <end position="38"/>
    </location>
</feature>
<dbReference type="Gene3D" id="1.20.120.1900">
    <property type="entry name" value="Gamma-tubulin complex, C-terminal domain"/>
    <property type="match status" value="1"/>
</dbReference>
<keyword evidence="2" id="KW-1133">Transmembrane helix</keyword>
<feature type="region of interest" description="Disordered" evidence="1">
    <location>
        <begin position="26"/>
        <end position="46"/>
    </location>
</feature>
<dbReference type="EMBL" id="AHKC01012535">
    <property type="protein sequence ID" value="EKF29937.1"/>
    <property type="molecule type" value="Genomic_DNA"/>
</dbReference>
<dbReference type="OrthoDB" id="273507at2759"/>